<dbReference type="GeneID" id="93509647"/>
<keyword evidence="1" id="KW-1133">Transmembrane helix</keyword>
<keyword evidence="1" id="KW-0812">Transmembrane</keyword>
<dbReference type="EMBL" id="JBIRUQ010000006">
    <property type="protein sequence ID" value="MFI1463679.1"/>
    <property type="molecule type" value="Genomic_DNA"/>
</dbReference>
<evidence type="ECO:0000313" key="3">
    <source>
        <dbReference type="Proteomes" id="UP001611263"/>
    </source>
</evidence>
<proteinExistence type="predicted"/>
<gene>
    <name evidence="2" type="ORF">ACH4WX_23415</name>
</gene>
<feature type="transmembrane region" description="Helical" evidence="1">
    <location>
        <begin position="31"/>
        <end position="50"/>
    </location>
</feature>
<keyword evidence="3" id="KW-1185">Reference proteome</keyword>
<protein>
    <recommendedName>
        <fullName evidence="4">Amidotransferase</fullName>
    </recommendedName>
</protein>
<sequence length="51" mass="5209">MSTDVAAVLLFTLAGFLIGGAYSTWKTTRPLAISLGVCAVAAVVGAVLWLL</sequence>
<evidence type="ECO:0000256" key="1">
    <source>
        <dbReference type="SAM" id="Phobius"/>
    </source>
</evidence>
<keyword evidence="1" id="KW-0472">Membrane</keyword>
<evidence type="ECO:0000313" key="2">
    <source>
        <dbReference type="EMBL" id="MFI1463679.1"/>
    </source>
</evidence>
<dbReference type="RefSeq" id="WP_169332479.1">
    <property type="nucleotide sequence ID" value="NZ_JBIRUQ010000006.1"/>
</dbReference>
<evidence type="ECO:0008006" key="4">
    <source>
        <dbReference type="Google" id="ProtNLM"/>
    </source>
</evidence>
<reference evidence="2 3" key="1">
    <citation type="submission" date="2024-10" db="EMBL/GenBank/DDBJ databases">
        <title>The Natural Products Discovery Center: Release of the First 8490 Sequenced Strains for Exploring Actinobacteria Biosynthetic Diversity.</title>
        <authorList>
            <person name="Kalkreuter E."/>
            <person name="Kautsar S.A."/>
            <person name="Yang D."/>
            <person name="Bader C.D."/>
            <person name="Teijaro C.N."/>
            <person name="Fluegel L."/>
            <person name="Davis C.M."/>
            <person name="Simpson J.R."/>
            <person name="Lauterbach L."/>
            <person name="Steele A.D."/>
            <person name="Gui C."/>
            <person name="Meng S."/>
            <person name="Li G."/>
            <person name="Viehrig K."/>
            <person name="Ye F."/>
            <person name="Su P."/>
            <person name="Kiefer A.F."/>
            <person name="Nichols A."/>
            <person name="Cepeda A.J."/>
            <person name="Yan W."/>
            <person name="Fan B."/>
            <person name="Jiang Y."/>
            <person name="Adhikari A."/>
            <person name="Zheng C.-J."/>
            <person name="Schuster L."/>
            <person name="Cowan T.M."/>
            <person name="Smanski M.J."/>
            <person name="Chevrette M.G."/>
            <person name="De Carvalho L.P.S."/>
            <person name="Shen B."/>
        </authorList>
    </citation>
    <scope>NUCLEOTIDE SEQUENCE [LARGE SCALE GENOMIC DNA]</scope>
    <source>
        <strain evidence="2 3">NPDC020568</strain>
    </source>
</reference>
<comment type="caution">
    <text evidence="2">The sequence shown here is derived from an EMBL/GenBank/DDBJ whole genome shotgun (WGS) entry which is preliminary data.</text>
</comment>
<organism evidence="2 3">
    <name type="scientific">Nocardia carnea</name>
    <dbReference type="NCBI Taxonomy" id="37328"/>
    <lineage>
        <taxon>Bacteria</taxon>
        <taxon>Bacillati</taxon>
        <taxon>Actinomycetota</taxon>
        <taxon>Actinomycetes</taxon>
        <taxon>Mycobacteriales</taxon>
        <taxon>Nocardiaceae</taxon>
        <taxon>Nocardia</taxon>
    </lineage>
</organism>
<dbReference type="Proteomes" id="UP001611263">
    <property type="component" value="Unassembled WGS sequence"/>
</dbReference>
<name>A0ABW7TRK7_9NOCA</name>
<accession>A0ABW7TRK7</accession>